<keyword evidence="2" id="KW-0012">Acyltransferase</keyword>
<accession>A0ABW8A606</accession>
<dbReference type="GO" id="GO:0016746">
    <property type="term" value="F:acyltransferase activity"/>
    <property type="evidence" value="ECO:0007669"/>
    <property type="project" value="UniProtKB-KW"/>
</dbReference>
<dbReference type="EMBL" id="JBITMB010000004">
    <property type="protein sequence ID" value="MFI7441838.1"/>
    <property type="molecule type" value="Genomic_DNA"/>
</dbReference>
<keyword evidence="2" id="KW-0808">Transferase</keyword>
<sequence>MNDLSGGGPRLRTDRLDLRRPAVTDVDAVHAIHSDPRTCVHNPSDALATPEEAEELYHRWDAHWRRHGYGYWVVRRHDDPAPLGFCGIKHMDLRGMDVLNLFYRFAAAAWGRGYAGEAAAAVTAWAARNVPGLPLIARVRPANVASGRVAVRAGLTRAEHLDGDGYDGFDQIYATRLPDRE</sequence>
<evidence type="ECO:0000259" key="1">
    <source>
        <dbReference type="PROSITE" id="PS51186"/>
    </source>
</evidence>
<name>A0ABW8A606_9ACTN</name>
<dbReference type="PANTHER" id="PTHR43792:SF1">
    <property type="entry name" value="N-ACETYLTRANSFERASE DOMAIN-CONTAINING PROTEIN"/>
    <property type="match status" value="1"/>
</dbReference>
<dbReference type="PANTHER" id="PTHR43792">
    <property type="entry name" value="GNAT FAMILY, PUTATIVE (AFU_ORTHOLOGUE AFUA_3G00765)-RELATED-RELATED"/>
    <property type="match status" value="1"/>
</dbReference>
<comment type="caution">
    <text evidence="2">The sequence shown here is derived from an EMBL/GenBank/DDBJ whole genome shotgun (WGS) entry which is preliminary data.</text>
</comment>
<dbReference type="SUPFAM" id="SSF55729">
    <property type="entry name" value="Acyl-CoA N-acyltransferases (Nat)"/>
    <property type="match status" value="1"/>
</dbReference>
<dbReference type="Proteomes" id="UP001612928">
    <property type="component" value="Unassembled WGS sequence"/>
</dbReference>
<proteinExistence type="predicted"/>
<feature type="domain" description="N-acetyltransferase" evidence="1">
    <location>
        <begin position="16"/>
        <end position="178"/>
    </location>
</feature>
<dbReference type="RefSeq" id="WP_101782814.1">
    <property type="nucleotide sequence ID" value="NZ_JBITMB010000004.1"/>
</dbReference>
<dbReference type="EC" id="2.3.-.-" evidence="2"/>
<evidence type="ECO:0000313" key="2">
    <source>
        <dbReference type="EMBL" id="MFI7441838.1"/>
    </source>
</evidence>
<organism evidence="2 3">
    <name type="scientific">Nonomuraea indica</name>
    <dbReference type="NCBI Taxonomy" id="1581193"/>
    <lineage>
        <taxon>Bacteria</taxon>
        <taxon>Bacillati</taxon>
        <taxon>Actinomycetota</taxon>
        <taxon>Actinomycetes</taxon>
        <taxon>Streptosporangiales</taxon>
        <taxon>Streptosporangiaceae</taxon>
        <taxon>Nonomuraea</taxon>
    </lineage>
</organism>
<gene>
    <name evidence="2" type="ORF">ACIBP5_17910</name>
</gene>
<dbReference type="InterPro" id="IPR051531">
    <property type="entry name" value="N-acetyltransferase"/>
</dbReference>
<dbReference type="InterPro" id="IPR016181">
    <property type="entry name" value="Acyl_CoA_acyltransferase"/>
</dbReference>
<protein>
    <submittedName>
        <fullName evidence="2">GNAT family N-acetyltransferase</fullName>
        <ecNumber evidence="2">2.3.-.-</ecNumber>
    </submittedName>
</protein>
<reference evidence="2 3" key="1">
    <citation type="submission" date="2024-10" db="EMBL/GenBank/DDBJ databases">
        <title>The Natural Products Discovery Center: Release of the First 8490 Sequenced Strains for Exploring Actinobacteria Biosynthetic Diversity.</title>
        <authorList>
            <person name="Kalkreuter E."/>
            <person name="Kautsar S.A."/>
            <person name="Yang D."/>
            <person name="Bader C.D."/>
            <person name="Teijaro C.N."/>
            <person name="Fluegel L."/>
            <person name="Davis C.M."/>
            <person name="Simpson J.R."/>
            <person name="Lauterbach L."/>
            <person name="Steele A.D."/>
            <person name="Gui C."/>
            <person name="Meng S."/>
            <person name="Li G."/>
            <person name="Viehrig K."/>
            <person name="Ye F."/>
            <person name="Su P."/>
            <person name="Kiefer A.F."/>
            <person name="Nichols A."/>
            <person name="Cepeda A.J."/>
            <person name="Yan W."/>
            <person name="Fan B."/>
            <person name="Jiang Y."/>
            <person name="Adhikari A."/>
            <person name="Zheng C.-J."/>
            <person name="Schuster L."/>
            <person name="Cowan T.M."/>
            <person name="Smanski M.J."/>
            <person name="Chevrette M.G."/>
            <person name="De Carvalho L.P.S."/>
            <person name="Shen B."/>
        </authorList>
    </citation>
    <scope>NUCLEOTIDE SEQUENCE [LARGE SCALE GENOMIC DNA]</scope>
    <source>
        <strain evidence="2 3">NPDC049503</strain>
    </source>
</reference>
<evidence type="ECO:0000313" key="3">
    <source>
        <dbReference type="Proteomes" id="UP001612928"/>
    </source>
</evidence>
<keyword evidence="3" id="KW-1185">Reference proteome</keyword>
<dbReference type="InterPro" id="IPR000182">
    <property type="entry name" value="GNAT_dom"/>
</dbReference>
<dbReference type="Pfam" id="PF13302">
    <property type="entry name" value="Acetyltransf_3"/>
    <property type="match status" value="1"/>
</dbReference>
<dbReference type="PROSITE" id="PS51186">
    <property type="entry name" value="GNAT"/>
    <property type="match status" value="1"/>
</dbReference>
<dbReference type="Gene3D" id="3.40.630.30">
    <property type="match status" value="1"/>
</dbReference>